<feature type="transmembrane region" description="Helical" evidence="8">
    <location>
        <begin position="38"/>
        <end position="55"/>
    </location>
</feature>
<comment type="caution">
    <text evidence="11">The sequence shown here is derived from an EMBL/GenBank/DDBJ whole genome shotgun (WGS) entry which is preliminary data.</text>
</comment>
<dbReference type="NCBIfam" id="TIGR00254">
    <property type="entry name" value="GGDEF"/>
    <property type="match status" value="1"/>
</dbReference>
<accession>A0A246K3S7</accession>
<dbReference type="GO" id="GO:0043709">
    <property type="term" value="P:cell adhesion involved in single-species biofilm formation"/>
    <property type="evidence" value="ECO:0007669"/>
    <property type="project" value="TreeGrafter"/>
</dbReference>
<dbReference type="FunFam" id="3.30.70.270:FF:000001">
    <property type="entry name" value="Diguanylate cyclase domain protein"/>
    <property type="match status" value="1"/>
</dbReference>
<evidence type="ECO:0000256" key="4">
    <source>
        <dbReference type="ARBA" id="ARBA00022692"/>
    </source>
</evidence>
<evidence type="ECO:0000256" key="6">
    <source>
        <dbReference type="ARBA" id="ARBA00023136"/>
    </source>
</evidence>
<keyword evidence="6 8" id="KW-0472">Membrane</keyword>
<dbReference type="GO" id="GO:1902201">
    <property type="term" value="P:negative regulation of bacterial-type flagellum-dependent cell motility"/>
    <property type="evidence" value="ECO:0007669"/>
    <property type="project" value="TreeGrafter"/>
</dbReference>
<feature type="transmembrane region" description="Helical" evidence="8">
    <location>
        <begin position="148"/>
        <end position="170"/>
    </location>
</feature>
<dbReference type="EMBL" id="NISJ01000002">
    <property type="protein sequence ID" value="OWR00082.1"/>
    <property type="molecule type" value="Genomic_DNA"/>
</dbReference>
<dbReference type="Pfam" id="PF05231">
    <property type="entry name" value="MASE1"/>
    <property type="match status" value="1"/>
</dbReference>
<feature type="transmembrane region" description="Helical" evidence="8">
    <location>
        <begin position="62"/>
        <end position="78"/>
    </location>
</feature>
<dbReference type="Pfam" id="PF00990">
    <property type="entry name" value="GGDEF"/>
    <property type="match status" value="1"/>
</dbReference>
<dbReference type="SMART" id="SM00086">
    <property type="entry name" value="PAC"/>
    <property type="match status" value="1"/>
</dbReference>
<evidence type="ECO:0000256" key="1">
    <source>
        <dbReference type="ARBA" id="ARBA00004651"/>
    </source>
</evidence>
<feature type="transmembrane region" description="Helical" evidence="8">
    <location>
        <begin position="268"/>
        <end position="288"/>
    </location>
</feature>
<comment type="catalytic activity">
    <reaction evidence="7">
        <text>2 GTP = 3',3'-c-di-GMP + 2 diphosphate</text>
        <dbReference type="Rhea" id="RHEA:24898"/>
        <dbReference type="ChEBI" id="CHEBI:33019"/>
        <dbReference type="ChEBI" id="CHEBI:37565"/>
        <dbReference type="ChEBI" id="CHEBI:58805"/>
        <dbReference type="EC" id="2.7.7.65"/>
    </reaction>
</comment>
<gene>
    <name evidence="11" type="ORF">CDQ91_04695</name>
</gene>
<feature type="transmembrane region" description="Helical" evidence="8">
    <location>
        <begin position="116"/>
        <end position="142"/>
    </location>
</feature>
<dbReference type="OrthoDB" id="9812260at2"/>
<dbReference type="Proteomes" id="UP000197097">
    <property type="component" value="Unassembled WGS sequence"/>
</dbReference>
<dbReference type="CDD" id="cd00130">
    <property type="entry name" value="PAS"/>
    <property type="match status" value="1"/>
</dbReference>
<dbReference type="InterPro" id="IPR050469">
    <property type="entry name" value="Diguanylate_Cyclase"/>
</dbReference>
<evidence type="ECO:0000256" key="8">
    <source>
        <dbReference type="SAM" id="Phobius"/>
    </source>
</evidence>
<dbReference type="PROSITE" id="PS50887">
    <property type="entry name" value="GGDEF"/>
    <property type="match status" value="1"/>
</dbReference>
<evidence type="ECO:0000256" key="2">
    <source>
        <dbReference type="ARBA" id="ARBA00012528"/>
    </source>
</evidence>
<dbReference type="GO" id="GO:0005886">
    <property type="term" value="C:plasma membrane"/>
    <property type="evidence" value="ECO:0007669"/>
    <property type="project" value="UniProtKB-SubCell"/>
</dbReference>
<sequence length="594" mass="63717">MTRALPPRVEATFWLLLTALGYFLLAHLSLHATKGADNIAAIWPPSGYFLALLLLMPARMRIGAFVGMVAASLSANMLGGAPPLTAAAFTLANACEPVVALWVLRRREPAMISFMVPRAVGSFCIAAMAASIVSAAIATLLAGTGVDFFLSWMSTVALGMLIVTPPIIMLSRMIASNAMRNATIAMKVEATAILTGAALLTVASFSQSHFPATFLPCVAVILASYRLGPFGAAAGMLIVAVIAALLTGQGLGPIAAIDGPQKVKIFFLQFYLVTMLSIALPLAALIVVRKRLAKRLEESNRWLLQAEAVALVGHWRVDLVRRTIQWSDQSYRIHGLEPGAGMTVEGSLACYLEDDRVRVRHVLKQSIASGAPFEFQGRIQRADGDVRHAKSHGSIEMDRNGVAVGIFGTIQDVTETVENARILEAARSAAERVANTDMLTGLPNRRQTLAFLEKAFAAARDDGAPLAVAIFDIDHFKRINDSHGHAVGDNVIRRVAQRAKAPLRETDLVGRFGGEEFVCILRGDSALSPEMVAERVRKTIEAEDGVAGNLPRVTVSIGLAVYAAEASVEELLHRADKALYVAKSDGRNRLRMAA</sequence>
<dbReference type="Gene3D" id="2.10.70.100">
    <property type="match status" value="1"/>
</dbReference>
<dbReference type="AlphaFoldDB" id="A0A246K3S7"/>
<evidence type="ECO:0000313" key="11">
    <source>
        <dbReference type="EMBL" id="OWR00082.1"/>
    </source>
</evidence>
<dbReference type="InterPro" id="IPR029787">
    <property type="entry name" value="Nucleotide_cyclase"/>
</dbReference>
<feature type="transmembrane region" description="Helical" evidence="8">
    <location>
        <begin position="12"/>
        <end position="32"/>
    </location>
</feature>
<dbReference type="Gene3D" id="3.30.450.20">
    <property type="entry name" value="PAS domain"/>
    <property type="match status" value="1"/>
</dbReference>
<keyword evidence="5 8" id="KW-1133">Transmembrane helix</keyword>
<dbReference type="InterPro" id="IPR013655">
    <property type="entry name" value="PAS_fold_3"/>
</dbReference>
<keyword evidence="3" id="KW-1003">Cell membrane</keyword>
<keyword evidence="4 8" id="KW-0812">Transmembrane</keyword>
<dbReference type="Pfam" id="PF08447">
    <property type="entry name" value="PAS_3"/>
    <property type="match status" value="1"/>
</dbReference>
<feature type="transmembrane region" description="Helical" evidence="8">
    <location>
        <begin position="182"/>
        <end position="203"/>
    </location>
</feature>
<feature type="transmembrane region" description="Helical" evidence="8">
    <location>
        <begin position="84"/>
        <end position="104"/>
    </location>
</feature>
<evidence type="ECO:0000256" key="5">
    <source>
        <dbReference type="ARBA" id="ARBA00022989"/>
    </source>
</evidence>
<dbReference type="SUPFAM" id="SSF55073">
    <property type="entry name" value="Nucleotide cyclase"/>
    <property type="match status" value="1"/>
</dbReference>
<dbReference type="CDD" id="cd01949">
    <property type="entry name" value="GGDEF"/>
    <property type="match status" value="1"/>
</dbReference>
<protein>
    <recommendedName>
        <fullName evidence="2">diguanylate cyclase</fullName>
        <ecNumber evidence="2">2.7.7.65</ecNumber>
    </recommendedName>
</protein>
<dbReference type="InterPro" id="IPR000014">
    <property type="entry name" value="PAS"/>
</dbReference>
<dbReference type="GO" id="GO:0052621">
    <property type="term" value="F:diguanylate cyclase activity"/>
    <property type="evidence" value="ECO:0007669"/>
    <property type="project" value="UniProtKB-EC"/>
</dbReference>
<dbReference type="EC" id="2.7.7.65" evidence="2"/>
<organism evidence="11 12">
    <name type="scientific">Sphingopyxis witflariensis</name>
    <dbReference type="NCBI Taxonomy" id="173675"/>
    <lineage>
        <taxon>Bacteria</taxon>
        <taxon>Pseudomonadati</taxon>
        <taxon>Pseudomonadota</taxon>
        <taxon>Alphaproteobacteria</taxon>
        <taxon>Sphingomonadales</taxon>
        <taxon>Sphingomonadaceae</taxon>
        <taxon>Sphingopyxis</taxon>
    </lineage>
</organism>
<evidence type="ECO:0000313" key="12">
    <source>
        <dbReference type="Proteomes" id="UP000197097"/>
    </source>
</evidence>
<keyword evidence="12" id="KW-1185">Reference proteome</keyword>
<dbReference type="Gene3D" id="3.30.70.270">
    <property type="match status" value="1"/>
</dbReference>
<dbReference type="PANTHER" id="PTHR45138:SF9">
    <property type="entry name" value="DIGUANYLATE CYCLASE DGCM-RELATED"/>
    <property type="match status" value="1"/>
</dbReference>
<comment type="subcellular location">
    <subcellularLocation>
        <location evidence="1">Cell membrane</location>
        <topology evidence="1">Multi-pass membrane protein</topology>
    </subcellularLocation>
</comment>
<dbReference type="InterPro" id="IPR000160">
    <property type="entry name" value="GGDEF_dom"/>
</dbReference>
<proteinExistence type="predicted"/>
<dbReference type="InterPro" id="IPR007895">
    <property type="entry name" value="MASE1"/>
</dbReference>
<dbReference type="PANTHER" id="PTHR45138">
    <property type="entry name" value="REGULATORY COMPONENTS OF SENSORY TRANSDUCTION SYSTEM"/>
    <property type="match status" value="1"/>
</dbReference>
<name>A0A246K3S7_9SPHN</name>
<feature type="domain" description="GGDEF" evidence="10">
    <location>
        <begin position="464"/>
        <end position="594"/>
    </location>
</feature>
<dbReference type="RefSeq" id="WP_088471568.1">
    <property type="nucleotide sequence ID" value="NZ_NISJ01000002.1"/>
</dbReference>
<evidence type="ECO:0000259" key="9">
    <source>
        <dbReference type="PROSITE" id="PS50113"/>
    </source>
</evidence>
<evidence type="ECO:0000259" key="10">
    <source>
        <dbReference type="PROSITE" id="PS50887"/>
    </source>
</evidence>
<dbReference type="NCBIfam" id="TIGR00229">
    <property type="entry name" value="sensory_box"/>
    <property type="match status" value="1"/>
</dbReference>
<dbReference type="InterPro" id="IPR043128">
    <property type="entry name" value="Rev_trsase/Diguanyl_cyclase"/>
</dbReference>
<reference evidence="11 12" key="1">
    <citation type="journal article" date="2002" name="Int. J. Syst. Evol. Microbiol.">
        <title>Sphingopyxis witflariensis sp. nov., isolated from activated sludge.</title>
        <authorList>
            <person name="Kampfer P."/>
            <person name="Witzenberger R."/>
            <person name="Denner E.B."/>
            <person name="Busse H.J."/>
            <person name="Neef A."/>
        </authorList>
    </citation>
    <scope>NUCLEOTIDE SEQUENCE [LARGE SCALE GENOMIC DNA]</scope>
    <source>
        <strain evidence="11 12">DSM 14551</strain>
    </source>
</reference>
<dbReference type="InterPro" id="IPR035965">
    <property type="entry name" value="PAS-like_dom_sf"/>
</dbReference>
<dbReference type="SUPFAM" id="SSF55785">
    <property type="entry name" value="PYP-like sensor domain (PAS domain)"/>
    <property type="match status" value="1"/>
</dbReference>
<dbReference type="SMART" id="SM00267">
    <property type="entry name" value="GGDEF"/>
    <property type="match status" value="1"/>
</dbReference>
<dbReference type="InterPro" id="IPR000700">
    <property type="entry name" value="PAS-assoc_C"/>
</dbReference>
<evidence type="ECO:0000256" key="7">
    <source>
        <dbReference type="ARBA" id="ARBA00034247"/>
    </source>
</evidence>
<feature type="domain" description="PAC" evidence="9">
    <location>
        <begin position="373"/>
        <end position="425"/>
    </location>
</feature>
<dbReference type="InterPro" id="IPR001610">
    <property type="entry name" value="PAC"/>
</dbReference>
<dbReference type="PROSITE" id="PS50113">
    <property type="entry name" value="PAC"/>
    <property type="match status" value="1"/>
</dbReference>
<feature type="transmembrane region" description="Helical" evidence="8">
    <location>
        <begin position="234"/>
        <end position="256"/>
    </location>
</feature>
<evidence type="ECO:0000256" key="3">
    <source>
        <dbReference type="ARBA" id="ARBA00022475"/>
    </source>
</evidence>